<dbReference type="PANTHER" id="PTHR24027:SF438">
    <property type="entry name" value="CADHERIN 23"/>
    <property type="match status" value="1"/>
</dbReference>
<dbReference type="GO" id="GO:0009887">
    <property type="term" value="P:animal organ morphogenesis"/>
    <property type="evidence" value="ECO:0007669"/>
    <property type="project" value="UniProtKB-ARBA"/>
</dbReference>
<dbReference type="CDD" id="cd11304">
    <property type="entry name" value="Cadherin_repeat"/>
    <property type="match status" value="5"/>
</dbReference>
<evidence type="ECO:0000313" key="18">
    <source>
        <dbReference type="EMBL" id="KAK4303743.1"/>
    </source>
</evidence>
<evidence type="ECO:0000256" key="3">
    <source>
        <dbReference type="ARBA" id="ARBA00022692"/>
    </source>
</evidence>
<dbReference type="SMART" id="SM00112">
    <property type="entry name" value="CA"/>
    <property type="match status" value="5"/>
</dbReference>
<keyword evidence="6" id="KW-0677">Repeat</keyword>
<keyword evidence="12" id="KW-0325">Glycoprotein</keyword>
<dbReference type="Pfam" id="PF02210">
    <property type="entry name" value="Laminin_G_2"/>
    <property type="match status" value="1"/>
</dbReference>
<feature type="domain" description="Cadherin" evidence="17">
    <location>
        <begin position="432"/>
        <end position="537"/>
    </location>
</feature>
<keyword evidence="5" id="KW-0732">Signal</keyword>
<dbReference type="InterPro" id="IPR013320">
    <property type="entry name" value="ConA-like_dom_sf"/>
</dbReference>
<keyword evidence="8" id="KW-0130">Cell adhesion</keyword>
<keyword evidence="10" id="KW-0472">Membrane</keyword>
<dbReference type="GO" id="GO:0016342">
    <property type="term" value="C:catenin complex"/>
    <property type="evidence" value="ECO:0007669"/>
    <property type="project" value="TreeGrafter"/>
</dbReference>
<dbReference type="GO" id="GO:0005509">
    <property type="term" value="F:calcium ion binding"/>
    <property type="evidence" value="ECO:0007669"/>
    <property type="project" value="UniProtKB-UniRule"/>
</dbReference>
<dbReference type="Proteomes" id="UP001292094">
    <property type="component" value="Unassembled WGS sequence"/>
</dbReference>
<evidence type="ECO:0000256" key="15">
    <source>
        <dbReference type="SAM" id="MobiDB-lite"/>
    </source>
</evidence>
<comment type="subcellular location">
    <subcellularLocation>
        <location evidence="1">Cell membrane</location>
        <topology evidence="1">Single-pass type I membrane protein</topology>
    </subcellularLocation>
</comment>
<feature type="compositionally biased region" description="Low complexity" evidence="15">
    <location>
        <begin position="1653"/>
        <end position="1663"/>
    </location>
</feature>
<dbReference type="SUPFAM" id="SSF49899">
    <property type="entry name" value="Concanavalin A-like lectins/glucanases"/>
    <property type="match status" value="2"/>
</dbReference>
<evidence type="ECO:0000256" key="4">
    <source>
        <dbReference type="ARBA" id="ARBA00022723"/>
    </source>
</evidence>
<keyword evidence="3" id="KW-0812">Transmembrane</keyword>
<feature type="domain" description="Cadherin" evidence="17">
    <location>
        <begin position="28"/>
        <end position="122"/>
    </location>
</feature>
<comment type="caution">
    <text evidence="14">Lacks conserved residue(s) required for the propagation of feature annotation.</text>
</comment>
<evidence type="ECO:0000256" key="8">
    <source>
        <dbReference type="ARBA" id="ARBA00022889"/>
    </source>
</evidence>
<evidence type="ECO:0000256" key="7">
    <source>
        <dbReference type="ARBA" id="ARBA00022837"/>
    </source>
</evidence>
<feature type="region of interest" description="Disordered" evidence="15">
    <location>
        <begin position="1567"/>
        <end position="1663"/>
    </location>
</feature>
<gene>
    <name evidence="18" type="ORF">Pmani_024276</name>
</gene>
<feature type="domain" description="Cadherin" evidence="17">
    <location>
        <begin position="537"/>
        <end position="656"/>
    </location>
</feature>
<feature type="disulfide bond" evidence="14">
    <location>
        <begin position="1009"/>
        <end position="1018"/>
    </location>
</feature>
<dbReference type="GO" id="GO:0045296">
    <property type="term" value="F:cadherin binding"/>
    <property type="evidence" value="ECO:0007669"/>
    <property type="project" value="TreeGrafter"/>
</dbReference>
<dbReference type="SUPFAM" id="SSF57196">
    <property type="entry name" value="EGF/Laminin"/>
    <property type="match status" value="1"/>
</dbReference>
<feature type="compositionally biased region" description="Basic and acidic residues" evidence="15">
    <location>
        <begin position="1601"/>
        <end position="1635"/>
    </location>
</feature>
<dbReference type="GO" id="GO:0007156">
    <property type="term" value="P:homophilic cell adhesion via plasma membrane adhesion molecules"/>
    <property type="evidence" value="ECO:0007669"/>
    <property type="project" value="InterPro"/>
</dbReference>
<evidence type="ECO:0000256" key="6">
    <source>
        <dbReference type="ARBA" id="ARBA00022737"/>
    </source>
</evidence>
<dbReference type="InterPro" id="IPR027397">
    <property type="entry name" value="Catenin-bd_sf"/>
</dbReference>
<dbReference type="PRINTS" id="PR00205">
    <property type="entry name" value="CADHERIN"/>
</dbReference>
<evidence type="ECO:0000256" key="13">
    <source>
        <dbReference type="PROSITE-ProRule" id="PRU00043"/>
    </source>
</evidence>
<dbReference type="GO" id="GO:0008013">
    <property type="term" value="F:beta-catenin binding"/>
    <property type="evidence" value="ECO:0007669"/>
    <property type="project" value="TreeGrafter"/>
</dbReference>
<evidence type="ECO:0000256" key="14">
    <source>
        <dbReference type="PROSITE-ProRule" id="PRU00076"/>
    </source>
</evidence>
<dbReference type="PROSITE" id="PS50026">
    <property type="entry name" value="EGF_3"/>
    <property type="match status" value="1"/>
</dbReference>
<evidence type="ECO:0000259" key="16">
    <source>
        <dbReference type="PROSITE" id="PS50026"/>
    </source>
</evidence>
<feature type="domain" description="Cadherin" evidence="17">
    <location>
        <begin position="123"/>
        <end position="243"/>
    </location>
</feature>
<feature type="compositionally biased region" description="Basic and acidic residues" evidence="15">
    <location>
        <begin position="1567"/>
        <end position="1591"/>
    </location>
</feature>
<name>A0AAE1P954_9EUCA</name>
<keyword evidence="9" id="KW-1133">Transmembrane helix</keyword>
<proteinExistence type="predicted"/>
<dbReference type="GO" id="GO:0007163">
    <property type="term" value="P:establishment or maintenance of cell polarity"/>
    <property type="evidence" value="ECO:0007669"/>
    <property type="project" value="UniProtKB-ARBA"/>
</dbReference>
<keyword evidence="19" id="KW-1185">Reference proteome</keyword>
<evidence type="ECO:0000256" key="5">
    <source>
        <dbReference type="ARBA" id="ARBA00022729"/>
    </source>
</evidence>
<dbReference type="PROSITE" id="PS00232">
    <property type="entry name" value="CADHERIN_1"/>
    <property type="match status" value="2"/>
</dbReference>
<dbReference type="InterPro" id="IPR020894">
    <property type="entry name" value="Cadherin_CS"/>
</dbReference>
<dbReference type="Pfam" id="PF00008">
    <property type="entry name" value="EGF"/>
    <property type="match status" value="1"/>
</dbReference>
<feature type="domain" description="EGF-like" evidence="16">
    <location>
        <begin position="983"/>
        <end position="1019"/>
    </location>
</feature>
<dbReference type="Gene3D" id="2.60.40.60">
    <property type="entry name" value="Cadherins"/>
    <property type="match status" value="6"/>
</dbReference>
<evidence type="ECO:0000313" key="19">
    <source>
        <dbReference type="Proteomes" id="UP001292094"/>
    </source>
</evidence>
<evidence type="ECO:0000256" key="11">
    <source>
        <dbReference type="ARBA" id="ARBA00023157"/>
    </source>
</evidence>
<dbReference type="FunFam" id="2.60.40.60:FF:000123">
    <property type="entry name" value="Protocadherin beta 4"/>
    <property type="match status" value="1"/>
</dbReference>
<sequence>MDPAHILQLITNSTWLVTKLVGVGVGEVEGEYVVHIPENTRRQQLLRVSTKIQAQGVPVLFQIIEGNEAGHFWIHPNSGRIALITPLDYETQPQYDLVVWAGWSETRVVVKVVNVNDHAPVFPTHLYETQITEEDDRHLPKIILTQVTATDSDAGEYGRLTYSLFLVGADEGGAGVDDVLPSTLPFSIHPHTGAILVLRPLDRDPPNGRPQWRLQVRAWDGQQEASTEVWVNLKDVNDNAPYFPTHTVLTAIAEHAPQGSVVCQVQATDRDDLTEGTNALLTYSLDKNVIDEGTGTAIFTIDTQRGVITTALPGLDREKTHRYTLQVVATDGGGLKGQCVGELKGTGTVVVEVEDVNDVPPRFTRPEWSLDVSESVRPGQPIAILTVVDPDVNNDFAFRGDEGWSDKYHVDGAWVNLQLLDSNDNTPIFTHPHHHHHITLPENTPTPTLLNTFTATDRDGGVGGGRVDYMIWEHSDPLHQFGVGVAGDVWLVDGLDRETHATHTVLVLAVDRGLPPRTATATLFIEVTDVNDNPPYLSWPNEVNVRENSDPHEVARLTLGDLDDWDQGHGPPFTLRLDPMAPTHVTKAVRVILDKEGDDGRGVGLVYTRQTLDREERDILLVPIVVNDGGMPQLTTTLTFTIHITDLNDNTMLPATKDVIVHTFKNGGGAAVPLGRVYVKDPDHWHGEDKAYYMLGRTHHHFHLDTHTGYLTMEPSVEEGRYEVSVSVSDVSLGQSGVRADVRVEVRRLSEEDVNQATLLTLHTHPYRLVTQMQGGTSTLLDLLQATVSGWLAEQGDVGGVRAAWVEPPEDNNNTTPTTTPYNNAKQTHYTSNAIKVSHLTPITTTPTARLSRQTPTTTITPTARVWLVTPGINNLKHILLYRKNELNNILGVWVESVGVGVCDEGVCEGGCWRRAVQTGGFTVLDAHTSAVVGPRLQVLSGCGCESNITPTPTFVPTPARPPTLVFPQLDDTPPTPISMPPQGHTCSPYTCLNGGRCIATPTQTRCICPYGTWGPRCKMLARYFHDGGGGVGVGVGKGGGGGWAWVSPIPPCTEIHLSMEVLTQSNEAVLLYSGSNDEWEERAEWGKEEESGASQQEVKWWIEERRGSSQQGAEWWKKVNRGVWSQQVSKLGSFQQSKITTTTTTTTTSTFKTTTTTSTNTDNNTDLLLLQLHQGRPTLLLNLGAGPVTLGLNASYSLADNTWHRIDLIWKDELVEMIVDMCSGGGGGTTPTHTDTFHTPPDAHTCRGAARLSRGAVGGRVLNTGGMLQVGGFRTREERGQLLMLWSERGEDRWWVSVMNGGGVCVHLHLYPRPTDSLCLTRRSLADGLWHNLHTVRYGSAMTLAVDEGEGVLYNASVVLEGRRLLVTEGRTMVTLGAGTTNDFRYVTSPCGVPPCDVTHGSVQKCSSDFLATVNSRPWTSADHVVVCAYLLHQHHRRSTLRRGLGYVKGSSTDDHHRSSQESSPSPCHTNTNTNTTTSNLLHLRHLKPPPSLLLLTKANGHTPFTNNITKITDVDVLQLDAALVTNNSNSNSLKEQQQKKGTARQYMLATSTLYVAKQEMNDVAVEKGRGEKGGRKEKGGGGEKGREAGGEIGGGGERGGGEKGGDRGEKGGDRGEKGGDSGEKGGDRGRGEKGGGVTANSTDDLRNYAYEGEGSSPGSLSSCLENCSGGSGKFLDGFREVAHILET</sequence>
<organism evidence="18 19">
    <name type="scientific">Petrolisthes manimaculis</name>
    <dbReference type="NCBI Taxonomy" id="1843537"/>
    <lineage>
        <taxon>Eukaryota</taxon>
        <taxon>Metazoa</taxon>
        <taxon>Ecdysozoa</taxon>
        <taxon>Arthropoda</taxon>
        <taxon>Crustacea</taxon>
        <taxon>Multicrustacea</taxon>
        <taxon>Malacostraca</taxon>
        <taxon>Eumalacostraca</taxon>
        <taxon>Eucarida</taxon>
        <taxon>Decapoda</taxon>
        <taxon>Pleocyemata</taxon>
        <taxon>Anomura</taxon>
        <taxon>Galatheoidea</taxon>
        <taxon>Porcellanidae</taxon>
        <taxon>Petrolisthes</taxon>
    </lineage>
</organism>
<dbReference type="CDD" id="cd00110">
    <property type="entry name" value="LamG"/>
    <property type="match status" value="1"/>
</dbReference>
<dbReference type="InterPro" id="IPR001791">
    <property type="entry name" value="Laminin_G"/>
</dbReference>
<keyword evidence="2" id="KW-1003">Cell membrane</keyword>
<dbReference type="PROSITE" id="PS50268">
    <property type="entry name" value="CADHERIN_2"/>
    <property type="match status" value="5"/>
</dbReference>
<dbReference type="Gene3D" id="4.10.900.10">
    <property type="entry name" value="TCF3-CBD (Catenin binding domain)"/>
    <property type="match status" value="1"/>
</dbReference>
<dbReference type="Gene3D" id="2.60.120.200">
    <property type="match status" value="2"/>
</dbReference>
<keyword evidence="11 14" id="KW-1015">Disulfide bond</keyword>
<evidence type="ECO:0000256" key="12">
    <source>
        <dbReference type="ARBA" id="ARBA00023180"/>
    </source>
</evidence>
<evidence type="ECO:0000256" key="10">
    <source>
        <dbReference type="ARBA" id="ARBA00023136"/>
    </source>
</evidence>
<dbReference type="Gene3D" id="2.10.25.10">
    <property type="entry name" value="Laminin"/>
    <property type="match status" value="1"/>
</dbReference>
<evidence type="ECO:0000256" key="2">
    <source>
        <dbReference type="ARBA" id="ARBA00022475"/>
    </source>
</evidence>
<evidence type="ECO:0000259" key="17">
    <source>
        <dbReference type="PROSITE" id="PS50268"/>
    </source>
</evidence>
<keyword evidence="14" id="KW-0245">EGF-like domain</keyword>
<dbReference type="PROSITE" id="PS00022">
    <property type="entry name" value="EGF_1"/>
    <property type="match status" value="1"/>
</dbReference>
<protein>
    <submittedName>
        <fullName evidence="18">Uncharacterized protein</fullName>
    </submittedName>
</protein>
<dbReference type="InterPro" id="IPR000742">
    <property type="entry name" value="EGF"/>
</dbReference>
<keyword evidence="7 13" id="KW-0106">Calcium</keyword>
<evidence type="ECO:0000256" key="1">
    <source>
        <dbReference type="ARBA" id="ARBA00004251"/>
    </source>
</evidence>
<dbReference type="GO" id="GO:0001736">
    <property type="term" value="P:establishment of planar polarity"/>
    <property type="evidence" value="ECO:0007669"/>
    <property type="project" value="UniProtKB-ARBA"/>
</dbReference>
<dbReference type="InterPro" id="IPR039808">
    <property type="entry name" value="Cadherin"/>
</dbReference>
<dbReference type="InterPro" id="IPR015919">
    <property type="entry name" value="Cadherin-like_sf"/>
</dbReference>
<accession>A0AAE1P954</accession>
<evidence type="ECO:0000256" key="9">
    <source>
        <dbReference type="ARBA" id="ARBA00022989"/>
    </source>
</evidence>
<comment type="caution">
    <text evidence="18">The sequence shown here is derived from an EMBL/GenBank/DDBJ whole genome shotgun (WGS) entry which is preliminary data.</text>
</comment>
<reference evidence="18" key="1">
    <citation type="submission" date="2023-11" db="EMBL/GenBank/DDBJ databases">
        <title>Genome assemblies of two species of porcelain crab, Petrolisthes cinctipes and Petrolisthes manimaculis (Anomura: Porcellanidae).</title>
        <authorList>
            <person name="Angst P."/>
        </authorList>
    </citation>
    <scope>NUCLEOTIDE SEQUENCE</scope>
    <source>
        <strain evidence="18">PB745_02</strain>
        <tissue evidence="18">Gill</tissue>
    </source>
</reference>
<keyword evidence="4" id="KW-0479">Metal-binding</keyword>
<feature type="domain" description="Cadherin" evidence="17">
    <location>
        <begin position="244"/>
        <end position="363"/>
    </location>
</feature>
<dbReference type="InterPro" id="IPR002126">
    <property type="entry name" value="Cadherin-like_dom"/>
</dbReference>
<dbReference type="GO" id="GO:0016477">
    <property type="term" value="P:cell migration"/>
    <property type="evidence" value="ECO:0007669"/>
    <property type="project" value="TreeGrafter"/>
</dbReference>
<dbReference type="Pfam" id="PF00028">
    <property type="entry name" value="Cadherin"/>
    <property type="match status" value="3"/>
</dbReference>
<dbReference type="SUPFAM" id="SSF49313">
    <property type="entry name" value="Cadherin-like"/>
    <property type="match status" value="7"/>
</dbReference>
<feature type="region of interest" description="Disordered" evidence="15">
    <location>
        <begin position="1447"/>
        <end position="1478"/>
    </location>
</feature>
<dbReference type="Pfam" id="PF00054">
    <property type="entry name" value="Laminin_G_1"/>
    <property type="match status" value="1"/>
</dbReference>
<dbReference type="EMBL" id="JAWZYT010002537">
    <property type="protein sequence ID" value="KAK4303743.1"/>
    <property type="molecule type" value="Genomic_DNA"/>
</dbReference>
<dbReference type="PANTHER" id="PTHR24027">
    <property type="entry name" value="CADHERIN-23"/>
    <property type="match status" value="1"/>
</dbReference>
<dbReference type="CDD" id="cd00054">
    <property type="entry name" value="EGF_CA"/>
    <property type="match status" value="1"/>
</dbReference>